<dbReference type="EMBL" id="JBHSBL010000019">
    <property type="protein sequence ID" value="MFC4068811.1"/>
    <property type="molecule type" value="Genomic_DNA"/>
</dbReference>
<dbReference type="PROSITE" id="PS51257">
    <property type="entry name" value="PROKAR_LIPOPROTEIN"/>
    <property type="match status" value="1"/>
</dbReference>
<feature type="signal peptide" evidence="1">
    <location>
        <begin position="1"/>
        <end position="26"/>
    </location>
</feature>
<organism evidence="2 3">
    <name type="scientific">Actinoplanes subglobosus</name>
    <dbReference type="NCBI Taxonomy" id="1547892"/>
    <lineage>
        <taxon>Bacteria</taxon>
        <taxon>Bacillati</taxon>
        <taxon>Actinomycetota</taxon>
        <taxon>Actinomycetes</taxon>
        <taxon>Micromonosporales</taxon>
        <taxon>Micromonosporaceae</taxon>
        <taxon>Actinoplanes</taxon>
    </lineage>
</organism>
<evidence type="ECO:0000313" key="3">
    <source>
        <dbReference type="Proteomes" id="UP001595867"/>
    </source>
</evidence>
<proteinExistence type="predicted"/>
<comment type="caution">
    <text evidence="2">The sequence shown here is derived from an EMBL/GenBank/DDBJ whole genome shotgun (WGS) entry which is preliminary data.</text>
</comment>
<evidence type="ECO:0000256" key="1">
    <source>
        <dbReference type="SAM" id="SignalP"/>
    </source>
</evidence>
<dbReference type="Proteomes" id="UP001595867">
    <property type="component" value="Unassembled WGS sequence"/>
</dbReference>
<reference evidence="3" key="1">
    <citation type="journal article" date="2019" name="Int. J. Syst. Evol. Microbiol.">
        <title>The Global Catalogue of Microorganisms (GCM) 10K type strain sequencing project: providing services to taxonomists for standard genome sequencing and annotation.</title>
        <authorList>
            <consortium name="The Broad Institute Genomics Platform"/>
            <consortium name="The Broad Institute Genome Sequencing Center for Infectious Disease"/>
            <person name="Wu L."/>
            <person name="Ma J."/>
        </authorList>
    </citation>
    <scope>NUCLEOTIDE SEQUENCE [LARGE SCALE GENOMIC DNA]</scope>
    <source>
        <strain evidence="3">TBRC 5832</strain>
    </source>
</reference>
<evidence type="ECO:0000313" key="2">
    <source>
        <dbReference type="EMBL" id="MFC4068811.1"/>
    </source>
</evidence>
<sequence>MPGTRRRWSFLAVSLSLIAGCGTSGAASSADLAETVTVDGFRKVDEYRKADTTSYYFVGPPGADLREVVSARDWAPQPAPTGFPDTTDYEWLLKSNADIDGFTCTVMVLKLRPKFSQLTRGLTAEEVRDVAAGRLDYLDVSSVCTKL</sequence>
<name>A0ABV8IY12_9ACTN</name>
<dbReference type="RefSeq" id="WP_378069697.1">
    <property type="nucleotide sequence ID" value="NZ_JBHSBL010000019.1"/>
</dbReference>
<keyword evidence="3" id="KW-1185">Reference proteome</keyword>
<feature type="chain" id="PRO_5046634518" description="Lipoprotein" evidence="1">
    <location>
        <begin position="27"/>
        <end position="147"/>
    </location>
</feature>
<protein>
    <recommendedName>
        <fullName evidence="4">Lipoprotein</fullName>
    </recommendedName>
</protein>
<keyword evidence="1" id="KW-0732">Signal</keyword>
<accession>A0ABV8IY12</accession>
<evidence type="ECO:0008006" key="4">
    <source>
        <dbReference type="Google" id="ProtNLM"/>
    </source>
</evidence>
<gene>
    <name evidence="2" type="ORF">ACFO0C_28100</name>
</gene>